<dbReference type="InterPro" id="IPR052523">
    <property type="entry name" value="Trichothecene_AcTrans"/>
</dbReference>
<evidence type="ECO:0000313" key="3">
    <source>
        <dbReference type="Proteomes" id="UP000054007"/>
    </source>
</evidence>
<dbReference type="SUPFAM" id="SSF55729">
    <property type="entry name" value="Acyl-CoA N-acyltransferases (Nat)"/>
    <property type="match status" value="1"/>
</dbReference>
<dbReference type="Proteomes" id="UP000054007">
    <property type="component" value="Unassembled WGS sequence"/>
</dbReference>
<accession>A0A0D7BEU8</accession>
<dbReference type="EMBL" id="KN880491">
    <property type="protein sequence ID" value="KIY69062.1"/>
    <property type="molecule type" value="Genomic_DNA"/>
</dbReference>
<dbReference type="InterPro" id="IPR000182">
    <property type="entry name" value="GNAT_dom"/>
</dbReference>
<dbReference type="AlphaFoldDB" id="A0A0D7BEU8"/>
<gene>
    <name evidence="2" type="ORF">CYLTODRAFT_350315</name>
</gene>
<keyword evidence="3" id="KW-1185">Reference proteome</keyword>
<proteinExistence type="predicted"/>
<dbReference type="CDD" id="cd04301">
    <property type="entry name" value="NAT_SF"/>
    <property type="match status" value="1"/>
</dbReference>
<dbReference type="Gene3D" id="3.40.630.30">
    <property type="match status" value="1"/>
</dbReference>
<dbReference type="PANTHER" id="PTHR42791">
    <property type="entry name" value="GNAT FAMILY ACETYLTRANSFERASE"/>
    <property type="match status" value="1"/>
</dbReference>
<protein>
    <recommendedName>
        <fullName evidence="1">N-acetyltransferase domain-containing protein</fullName>
    </recommendedName>
</protein>
<dbReference type="GO" id="GO:0016747">
    <property type="term" value="F:acyltransferase activity, transferring groups other than amino-acyl groups"/>
    <property type="evidence" value="ECO:0007669"/>
    <property type="project" value="InterPro"/>
</dbReference>
<reference evidence="2 3" key="1">
    <citation type="journal article" date="2015" name="Fungal Genet. Biol.">
        <title>Evolution of novel wood decay mechanisms in Agaricales revealed by the genome sequences of Fistulina hepatica and Cylindrobasidium torrendii.</title>
        <authorList>
            <person name="Floudas D."/>
            <person name="Held B.W."/>
            <person name="Riley R."/>
            <person name="Nagy L.G."/>
            <person name="Koehler G."/>
            <person name="Ransdell A.S."/>
            <person name="Younus H."/>
            <person name="Chow J."/>
            <person name="Chiniquy J."/>
            <person name="Lipzen A."/>
            <person name="Tritt A."/>
            <person name="Sun H."/>
            <person name="Haridas S."/>
            <person name="LaButti K."/>
            <person name="Ohm R.A."/>
            <person name="Kues U."/>
            <person name="Blanchette R.A."/>
            <person name="Grigoriev I.V."/>
            <person name="Minto R.E."/>
            <person name="Hibbett D.S."/>
        </authorList>
    </citation>
    <scope>NUCLEOTIDE SEQUENCE [LARGE SCALE GENOMIC DNA]</scope>
    <source>
        <strain evidence="2 3">FP15055 ss-10</strain>
    </source>
</reference>
<dbReference type="Pfam" id="PF00583">
    <property type="entry name" value="Acetyltransf_1"/>
    <property type="match status" value="1"/>
</dbReference>
<sequence length="178" mass="19149">MVAVEPETEQVLGVAMWMPPGKGMDFPVTTLIKCGAVQAVLAWGPGALKRIFADFVPRSEEAKARAFTARGKDTKDCWYLLQFAVDPSAQGRGVGSLLMADGIARAGRRPLHLEASSPKSRDIYLHFGCVLDEEVIIGQGAVDAKGVVPKSYADATGYPLYVMTKVRGGPSQNTFHQP</sequence>
<dbReference type="PANTHER" id="PTHR42791:SF1">
    <property type="entry name" value="N-ACETYLTRANSFERASE DOMAIN-CONTAINING PROTEIN"/>
    <property type="match status" value="1"/>
</dbReference>
<evidence type="ECO:0000313" key="2">
    <source>
        <dbReference type="EMBL" id="KIY69062.1"/>
    </source>
</evidence>
<dbReference type="STRING" id="1314674.A0A0D7BEU8"/>
<dbReference type="InterPro" id="IPR016181">
    <property type="entry name" value="Acyl_CoA_acyltransferase"/>
</dbReference>
<name>A0A0D7BEU8_9AGAR</name>
<organism evidence="2 3">
    <name type="scientific">Cylindrobasidium torrendii FP15055 ss-10</name>
    <dbReference type="NCBI Taxonomy" id="1314674"/>
    <lineage>
        <taxon>Eukaryota</taxon>
        <taxon>Fungi</taxon>
        <taxon>Dikarya</taxon>
        <taxon>Basidiomycota</taxon>
        <taxon>Agaricomycotina</taxon>
        <taxon>Agaricomycetes</taxon>
        <taxon>Agaricomycetidae</taxon>
        <taxon>Agaricales</taxon>
        <taxon>Marasmiineae</taxon>
        <taxon>Physalacriaceae</taxon>
        <taxon>Cylindrobasidium</taxon>
    </lineage>
</organism>
<feature type="domain" description="N-acetyltransferase" evidence="1">
    <location>
        <begin position="74"/>
        <end position="125"/>
    </location>
</feature>
<evidence type="ECO:0000259" key="1">
    <source>
        <dbReference type="Pfam" id="PF00583"/>
    </source>
</evidence>
<dbReference type="OrthoDB" id="544277at2759"/>